<comment type="caution">
    <text evidence="1">The sequence shown here is derived from an EMBL/GenBank/DDBJ whole genome shotgun (WGS) entry which is preliminary data.</text>
</comment>
<dbReference type="InterPro" id="IPR019226">
    <property type="entry name" value="DUF2158"/>
</dbReference>
<organism evidence="1 2">
    <name type="scientific">Chelatococcus reniformis</name>
    <dbReference type="NCBI Taxonomy" id="1494448"/>
    <lineage>
        <taxon>Bacteria</taxon>
        <taxon>Pseudomonadati</taxon>
        <taxon>Pseudomonadota</taxon>
        <taxon>Alphaproteobacteria</taxon>
        <taxon>Hyphomicrobiales</taxon>
        <taxon>Chelatococcaceae</taxon>
        <taxon>Chelatococcus</taxon>
    </lineage>
</organism>
<protein>
    <recommendedName>
        <fullName evidence="3">DUF2158 domain-containing protein</fullName>
    </recommendedName>
</protein>
<evidence type="ECO:0000313" key="2">
    <source>
        <dbReference type="Proteomes" id="UP000637002"/>
    </source>
</evidence>
<dbReference type="Proteomes" id="UP000637002">
    <property type="component" value="Unassembled WGS sequence"/>
</dbReference>
<dbReference type="EMBL" id="BMGG01000011">
    <property type="protein sequence ID" value="GGC90498.1"/>
    <property type="molecule type" value="Genomic_DNA"/>
</dbReference>
<sequence length="69" mass="7423">MSQKFQTGDLVRLRSGGPTMTIVQVIKSFGGGESDVRCNWFAEAKGEQKVSESVFPMAALEAASKPSDE</sequence>
<keyword evidence="2" id="KW-1185">Reference proteome</keyword>
<dbReference type="RefSeq" id="WP_188612406.1">
    <property type="nucleotide sequence ID" value="NZ_BMGG01000011.1"/>
</dbReference>
<evidence type="ECO:0000313" key="1">
    <source>
        <dbReference type="EMBL" id="GGC90498.1"/>
    </source>
</evidence>
<dbReference type="Pfam" id="PF09926">
    <property type="entry name" value="DUF2158"/>
    <property type="match status" value="1"/>
</dbReference>
<proteinExistence type="predicted"/>
<reference evidence="1" key="1">
    <citation type="journal article" date="2014" name="Int. J. Syst. Evol. Microbiol.">
        <title>Complete genome sequence of Corynebacterium casei LMG S-19264T (=DSM 44701T), isolated from a smear-ripened cheese.</title>
        <authorList>
            <consortium name="US DOE Joint Genome Institute (JGI-PGF)"/>
            <person name="Walter F."/>
            <person name="Albersmeier A."/>
            <person name="Kalinowski J."/>
            <person name="Ruckert C."/>
        </authorList>
    </citation>
    <scope>NUCLEOTIDE SEQUENCE</scope>
    <source>
        <strain evidence="1">CGMCC 1.12919</strain>
    </source>
</reference>
<evidence type="ECO:0008006" key="3">
    <source>
        <dbReference type="Google" id="ProtNLM"/>
    </source>
</evidence>
<accession>A0A916UVH9</accession>
<gene>
    <name evidence="1" type="ORF">GCM10010994_55400</name>
</gene>
<dbReference type="AlphaFoldDB" id="A0A916UVH9"/>
<reference evidence="1" key="2">
    <citation type="submission" date="2020-09" db="EMBL/GenBank/DDBJ databases">
        <authorList>
            <person name="Sun Q."/>
            <person name="Zhou Y."/>
        </authorList>
    </citation>
    <scope>NUCLEOTIDE SEQUENCE</scope>
    <source>
        <strain evidence="1">CGMCC 1.12919</strain>
    </source>
</reference>
<name>A0A916UVH9_9HYPH</name>